<gene>
    <name evidence="1" type="ORF">Asi03nite_19330</name>
</gene>
<dbReference type="RefSeq" id="WP_203678195.1">
    <property type="nucleotide sequence ID" value="NZ_BOMW01000019.1"/>
</dbReference>
<comment type="caution">
    <text evidence="1">The sequence shown here is derived from an EMBL/GenBank/DDBJ whole genome shotgun (WGS) entry which is preliminary data.</text>
</comment>
<evidence type="ECO:0000313" key="2">
    <source>
        <dbReference type="Proteomes" id="UP000629619"/>
    </source>
</evidence>
<accession>A0A919N4U0</accession>
<dbReference type="AlphaFoldDB" id="A0A919N4U0"/>
<organism evidence="1 2">
    <name type="scientific">Actinoplanes siamensis</name>
    <dbReference type="NCBI Taxonomy" id="1223317"/>
    <lineage>
        <taxon>Bacteria</taxon>
        <taxon>Bacillati</taxon>
        <taxon>Actinomycetota</taxon>
        <taxon>Actinomycetes</taxon>
        <taxon>Micromonosporales</taxon>
        <taxon>Micromonosporaceae</taxon>
        <taxon>Actinoplanes</taxon>
    </lineage>
</organism>
<dbReference type="Proteomes" id="UP000629619">
    <property type="component" value="Unassembled WGS sequence"/>
</dbReference>
<sequence length="96" mass="10524">MTSPVVRQPRVVRDGVRAASGPGFAQRVRELPGPQTRAELAATRERLAAAWIRTGGDRSAGDLEAGRWRIRLEELLRARPDPNRAVVGLTARVFAL</sequence>
<evidence type="ECO:0000313" key="1">
    <source>
        <dbReference type="EMBL" id="GIF04395.1"/>
    </source>
</evidence>
<name>A0A919N4U0_9ACTN</name>
<keyword evidence="2" id="KW-1185">Reference proteome</keyword>
<proteinExistence type="predicted"/>
<protein>
    <submittedName>
        <fullName evidence="1">Uncharacterized protein</fullName>
    </submittedName>
</protein>
<reference evidence="1" key="1">
    <citation type="submission" date="2021-01" db="EMBL/GenBank/DDBJ databases">
        <title>Whole genome shotgun sequence of Actinoplanes siamensis NBRC 109076.</title>
        <authorList>
            <person name="Komaki H."/>
            <person name="Tamura T."/>
        </authorList>
    </citation>
    <scope>NUCLEOTIDE SEQUENCE</scope>
    <source>
        <strain evidence="1">NBRC 109076</strain>
    </source>
</reference>
<dbReference type="EMBL" id="BOMW01000019">
    <property type="protein sequence ID" value="GIF04395.1"/>
    <property type="molecule type" value="Genomic_DNA"/>
</dbReference>